<accession>A0A978V1D9</accession>
<evidence type="ECO:0000313" key="3">
    <source>
        <dbReference type="EMBL" id="KAH7521172.1"/>
    </source>
</evidence>
<evidence type="ECO:0000256" key="2">
    <source>
        <dbReference type="ARBA" id="ARBA00022490"/>
    </source>
</evidence>
<gene>
    <name evidence="3" type="ORF">FEM48_Zijuj07G0005100</name>
</gene>
<reference evidence="3" key="1">
    <citation type="journal article" date="2021" name="Front. Plant Sci.">
        <title>Chromosome-Scale Genome Assembly for Chinese Sour Jujube and Insights Into Its Genome Evolution and Domestication Signature.</title>
        <authorList>
            <person name="Shen L.-Y."/>
            <person name="Luo H."/>
            <person name="Wang X.-L."/>
            <person name="Wang X.-M."/>
            <person name="Qiu X.-J."/>
            <person name="Liu H."/>
            <person name="Zhou S.-S."/>
            <person name="Jia K.-H."/>
            <person name="Nie S."/>
            <person name="Bao Y.-T."/>
            <person name="Zhang R.-G."/>
            <person name="Yun Q.-Z."/>
            <person name="Chai Y.-H."/>
            <person name="Lu J.-Y."/>
            <person name="Li Y."/>
            <person name="Zhao S.-W."/>
            <person name="Mao J.-F."/>
            <person name="Jia S.-G."/>
            <person name="Mao Y.-M."/>
        </authorList>
    </citation>
    <scope>NUCLEOTIDE SEQUENCE</scope>
    <source>
        <strain evidence="3">AT0</strain>
        <tissue evidence="3">Leaf</tissue>
    </source>
</reference>
<dbReference type="Proteomes" id="UP000813462">
    <property type="component" value="Unassembled WGS sequence"/>
</dbReference>
<dbReference type="AlphaFoldDB" id="A0A978V1D9"/>
<name>A0A978V1D9_ZIZJJ</name>
<evidence type="ECO:0000256" key="1">
    <source>
        <dbReference type="ARBA" id="ARBA00004496"/>
    </source>
</evidence>
<comment type="caution">
    <text evidence="3">The sequence shown here is derived from an EMBL/GenBank/DDBJ whole genome shotgun (WGS) entry which is preliminary data.</text>
</comment>
<proteinExistence type="predicted"/>
<organism evidence="3 4">
    <name type="scientific">Ziziphus jujuba var. spinosa</name>
    <dbReference type="NCBI Taxonomy" id="714518"/>
    <lineage>
        <taxon>Eukaryota</taxon>
        <taxon>Viridiplantae</taxon>
        <taxon>Streptophyta</taxon>
        <taxon>Embryophyta</taxon>
        <taxon>Tracheophyta</taxon>
        <taxon>Spermatophyta</taxon>
        <taxon>Magnoliopsida</taxon>
        <taxon>eudicotyledons</taxon>
        <taxon>Gunneridae</taxon>
        <taxon>Pentapetalae</taxon>
        <taxon>rosids</taxon>
        <taxon>fabids</taxon>
        <taxon>Rosales</taxon>
        <taxon>Rhamnaceae</taxon>
        <taxon>Paliureae</taxon>
        <taxon>Ziziphus</taxon>
    </lineage>
</organism>
<dbReference type="EMBL" id="JAEACU010000007">
    <property type="protein sequence ID" value="KAH7521172.1"/>
    <property type="molecule type" value="Genomic_DNA"/>
</dbReference>
<evidence type="ECO:0000313" key="4">
    <source>
        <dbReference type="Proteomes" id="UP000813462"/>
    </source>
</evidence>
<sequence>MEGRKNLELVEFEDEFHLQHDSTETYDISFSFNRICLKRAYQALDSASDNLFQNFLFPDSVSLQMNIPTSPASDSHFLKHDHAKAFSHSNEPSKTGMVVREAVVQIYKSSVGCQILMIAPSNSACDVLMRSLTKVIPESDMFRANAAFHEKDEVPEDILSSCLYKEEYFARPSHEELPKFRVIFSIFMSSFRLHNEGIDAGHFTHIFLVDASSAIEPEALMTLANFADKDTAVVVTGRPGNSSSYVHSEIGRKMGLKISYFERLCQCWPYRTLNPKFITDLSLEG</sequence>
<dbReference type="PANTHER" id="PTHR45418:SF1">
    <property type="entry name" value="CANCER_TESTIS ANTIGEN 55"/>
    <property type="match status" value="1"/>
</dbReference>
<evidence type="ECO:0008006" key="5">
    <source>
        <dbReference type="Google" id="ProtNLM"/>
    </source>
</evidence>
<keyword evidence="2" id="KW-0963">Cytoplasm</keyword>
<dbReference type="PANTHER" id="PTHR45418">
    <property type="entry name" value="CANCER/TESTIS ANTIGEN 55"/>
    <property type="match status" value="1"/>
</dbReference>
<comment type="subcellular location">
    <subcellularLocation>
        <location evidence="1">Cytoplasm</location>
    </subcellularLocation>
</comment>
<protein>
    <recommendedName>
        <fullName evidence="5">RNA helicase SDE3</fullName>
    </recommendedName>
</protein>
<dbReference type="Gene3D" id="3.40.50.300">
    <property type="entry name" value="P-loop containing nucleotide triphosphate hydrolases"/>
    <property type="match status" value="1"/>
</dbReference>
<dbReference type="GO" id="GO:0005737">
    <property type="term" value="C:cytoplasm"/>
    <property type="evidence" value="ECO:0007669"/>
    <property type="project" value="UniProtKB-SubCell"/>
</dbReference>
<dbReference type="InterPro" id="IPR027417">
    <property type="entry name" value="P-loop_NTPase"/>
</dbReference>